<proteinExistence type="predicted"/>
<protein>
    <submittedName>
        <fullName evidence="2">Transcriptional regulator, MerR family</fullName>
    </submittedName>
</protein>
<gene>
    <name evidence="2" type="ordered locus">ACP_3271</name>
</gene>
<dbReference type="EMBL" id="CP001472">
    <property type="protein sequence ID" value="ACO34449.1"/>
    <property type="molecule type" value="Genomic_DNA"/>
</dbReference>
<keyword evidence="3" id="KW-1185">Reference proteome</keyword>
<dbReference type="Proteomes" id="UP000002207">
    <property type="component" value="Chromosome"/>
</dbReference>
<dbReference type="eggNOG" id="COG3311">
    <property type="taxonomic scope" value="Bacteria"/>
</dbReference>
<sequence length="149" mass="16631">MSQTLLIPTLPTETDATLARETSRLLAPRMRSKAPLRVRVVGAAKEETLELPAPAVQMLIRILEEMARGNAVTLIPVHAELTTQEAADMLNISRPSLIQLLDEGKMEYRKVGTHRRVRFDALMAYKRQADADRRAALAELVAYDQEIGI</sequence>
<dbReference type="RefSeq" id="WP_015898305.1">
    <property type="nucleotide sequence ID" value="NC_012483.1"/>
</dbReference>
<dbReference type="InterPro" id="IPR010093">
    <property type="entry name" value="SinI_DNA-bd"/>
</dbReference>
<dbReference type="OrthoDB" id="26212at2"/>
<name>C1F5T6_ACIC5</name>
<dbReference type="STRING" id="240015.ACP_3271"/>
<dbReference type="HOGENOM" id="CLU_106726_1_0_0"/>
<dbReference type="NCBIfam" id="TIGR01764">
    <property type="entry name" value="excise"/>
    <property type="match status" value="1"/>
</dbReference>
<feature type="domain" description="Helix-turn-helix" evidence="1">
    <location>
        <begin position="81"/>
        <end position="128"/>
    </location>
</feature>
<evidence type="ECO:0000259" key="1">
    <source>
        <dbReference type="Pfam" id="PF12728"/>
    </source>
</evidence>
<dbReference type="InterPro" id="IPR041657">
    <property type="entry name" value="HTH_17"/>
</dbReference>
<evidence type="ECO:0000313" key="2">
    <source>
        <dbReference type="EMBL" id="ACO34449.1"/>
    </source>
</evidence>
<accession>C1F5T6</accession>
<dbReference type="InParanoid" id="C1F5T6"/>
<dbReference type="AlphaFoldDB" id="C1F5T6"/>
<organism evidence="2 3">
    <name type="scientific">Acidobacterium capsulatum (strain ATCC 51196 / DSM 11244 / BCRC 80197 / JCM 7670 / NBRC 15755 / NCIMB 13165 / 161)</name>
    <dbReference type="NCBI Taxonomy" id="240015"/>
    <lineage>
        <taxon>Bacteria</taxon>
        <taxon>Pseudomonadati</taxon>
        <taxon>Acidobacteriota</taxon>
        <taxon>Terriglobia</taxon>
        <taxon>Terriglobales</taxon>
        <taxon>Acidobacteriaceae</taxon>
        <taxon>Acidobacterium</taxon>
    </lineage>
</organism>
<evidence type="ECO:0000313" key="3">
    <source>
        <dbReference type="Proteomes" id="UP000002207"/>
    </source>
</evidence>
<dbReference type="GO" id="GO:0003677">
    <property type="term" value="F:DNA binding"/>
    <property type="evidence" value="ECO:0007669"/>
    <property type="project" value="InterPro"/>
</dbReference>
<dbReference type="KEGG" id="aca:ACP_3271"/>
<reference evidence="2 3" key="1">
    <citation type="journal article" date="2009" name="Appl. Environ. Microbiol.">
        <title>Three genomes from the phylum Acidobacteria provide insight into the lifestyles of these microorganisms in soils.</title>
        <authorList>
            <person name="Ward N.L."/>
            <person name="Challacombe J.F."/>
            <person name="Janssen P.H."/>
            <person name="Henrissat B."/>
            <person name="Coutinho P.M."/>
            <person name="Wu M."/>
            <person name="Xie G."/>
            <person name="Haft D.H."/>
            <person name="Sait M."/>
            <person name="Badger J."/>
            <person name="Barabote R.D."/>
            <person name="Bradley B."/>
            <person name="Brettin T.S."/>
            <person name="Brinkac L.M."/>
            <person name="Bruce D."/>
            <person name="Creasy T."/>
            <person name="Daugherty S.C."/>
            <person name="Davidsen T.M."/>
            <person name="DeBoy R.T."/>
            <person name="Detter J.C."/>
            <person name="Dodson R.J."/>
            <person name="Durkin A.S."/>
            <person name="Ganapathy A."/>
            <person name="Gwinn-Giglio M."/>
            <person name="Han C.S."/>
            <person name="Khouri H."/>
            <person name="Kiss H."/>
            <person name="Kothari S.P."/>
            <person name="Madupu R."/>
            <person name="Nelson K.E."/>
            <person name="Nelson W.C."/>
            <person name="Paulsen I."/>
            <person name="Penn K."/>
            <person name="Ren Q."/>
            <person name="Rosovitz M.J."/>
            <person name="Selengut J.D."/>
            <person name="Shrivastava S."/>
            <person name="Sullivan S.A."/>
            <person name="Tapia R."/>
            <person name="Thompson L.S."/>
            <person name="Watkins K.L."/>
            <person name="Yang Q."/>
            <person name="Yu C."/>
            <person name="Zafar N."/>
            <person name="Zhou L."/>
            <person name="Kuske C.R."/>
        </authorList>
    </citation>
    <scope>NUCLEOTIDE SEQUENCE [LARGE SCALE GENOMIC DNA]</scope>
    <source>
        <strain evidence="3">ATCC 51196 / DSM 11244 / BCRC 80197 / JCM 7670 / NBRC 15755 / NCIMB 13165 / 161</strain>
    </source>
</reference>
<dbReference type="Pfam" id="PF12728">
    <property type="entry name" value="HTH_17"/>
    <property type="match status" value="1"/>
</dbReference>